<evidence type="ECO:0000313" key="3">
    <source>
        <dbReference type="Proteomes" id="UP001150217"/>
    </source>
</evidence>
<sequence>MVNSRIILTAFLTIGTVVLAVPIVPDGSAGAGTPEGAKLTYSERIIYLRRQSSLPEKYKGVLDAAAALVPVGSGSPTMRVDLDTARPSGTSPEKLAKIRQGFEQGEDLRKLMDIATAKP</sequence>
<feature type="chain" id="PRO_5046224919" evidence="1">
    <location>
        <begin position="21"/>
        <end position="119"/>
    </location>
</feature>
<keyword evidence="3" id="KW-1185">Reference proteome</keyword>
<gene>
    <name evidence="2" type="ORF">C8R41DRAFT_864146</name>
</gene>
<dbReference type="EMBL" id="JANVFT010000011">
    <property type="protein sequence ID" value="KAJ4499389.1"/>
    <property type="molecule type" value="Genomic_DNA"/>
</dbReference>
<feature type="signal peptide" evidence="1">
    <location>
        <begin position="1"/>
        <end position="20"/>
    </location>
</feature>
<dbReference type="Proteomes" id="UP001150217">
    <property type="component" value="Unassembled WGS sequence"/>
</dbReference>
<proteinExistence type="predicted"/>
<accession>A0ABQ8VSR6</accession>
<evidence type="ECO:0000256" key="1">
    <source>
        <dbReference type="SAM" id="SignalP"/>
    </source>
</evidence>
<comment type="caution">
    <text evidence="2">The sequence shown here is derived from an EMBL/GenBank/DDBJ whole genome shotgun (WGS) entry which is preliminary data.</text>
</comment>
<reference evidence="2" key="1">
    <citation type="submission" date="2022-08" db="EMBL/GenBank/DDBJ databases">
        <title>A Global Phylogenomic Analysis of the Shiitake Genus Lentinula.</title>
        <authorList>
            <consortium name="DOE Joint Genome Institute"/>
            <person name="Sierra-Patev S."/>
            <person name="Min B."/>
            <person name="Naranjo-Ortiz M."/>
            <person name="Looney B."/>
            <person name="Konkel Z."/>
            <person name="Slot J.C."/>
            <person name="Sakamoto Y."/>
            <person name="Steenwyk J.L."/>
            <person name="Rokas A."/>
            <person name="Carro J."/>
            <person name="Camarero S."/>
            <person name="Ferreira P."/>
            <person name="Molpeceres G."/>
            <person name="Ruiz-Duenas F.J."/>
            <person name="Serrano A."/>
            <person name="Henrissat B."/>
            <person name="Drula E."/>
            <person name="Hughes K.W."/>
            <person name="Mata J.L."/>
            <person name="Ishikawa N.K."/>
            <person name="Vargas-Isla R."/>
            <person name="Ushijima S."/>
            <person name="Smith C.A."/>
            <person name="Ahrendt S."/>
            <person name="Andreopoulos W."/>
            <person name="He G."/>
            <person name="Labutti K."/>
            <person name="Lipzen A."/>
            <person name="Ng V."/>
            <person name="Riley R."/>
            <person name="Sandor L."/>
            <person name="Barry K."/>
            <person name="Martinez A.T."/>
            <person name="Xiao Y."/>
            <person name="Gibbons J.G."/>
            <person name="Terashima K."/>
            <person name="Grigoriev I.V."/>
            <person name="Hibbett D.S."/>
        </authorList>
    </citation>
    <scope>NUCLEOTIDE SEQUENCE</scope>
    <source>
        <strain evidence="2">RHP3577 ss4</strain>
    </source>
</reference>
<keyword evidence="1" id="KW-0732">Signal</keyword>
<organism evidence="2 3">
    <name type="scientific">Lentinula lateritia</name>
    <dbReference type="NCBI Taxonomy" id="40482"/>
    <lineage>
        <taxon>Eukaryota</taxon>
        <taxon>Fungi</taxon>
        <taxon>Dikarya</taxon>
        <taxon>Basidiomycota</taxon>
        <taxon>Agaricomycotina</taxon>
        <taxon>Agaricomycetes</taxon>
        <taxon>Agaricomycetidae</taxon>
        <taxon>Agaricales</taxon>
        <taxon>Marasmiineae</taxon>
        <taxon>Omphalotaceae</taxon>
        <taxon>Lentinula</taxon>
    </lineage>
</organism>
<protein>
    <submittedName>
        <fullName evidence="2">Uncharacterized protein</fullName>
    </submittedName>
</protein>
<name>A0ABQ8VSR6_9AGAR</name>
<evidence type="ECO:0000313" key="2">
    <source>
        <dbReference type="EMBL" id="KAJ4499389.1"/>
    </source>
</evidence>